<dbReference type="AlphaFoldDB" id="A0A1R1K257"/>
<dbReference type="Pfam" id="PF05016">
    <property type="entry name" value="ParE_toxin"/>
    <property type="match status" value="1"/>
</dbReference>
<keyword evidence="2" id="KW-1277">Toxin-antitoxin system</keyword>
<proteinExistence type="inferred from homology"/>
<dbReference type="OrthoDB" id="9798046at2"/>
<comment type="similarity">
    <text evidence="1">Belongs to the RelE toxin family.</text>
</comment>
<protein>
    <submittedName>
        <fullName evidence="4">Addiction module antitoxin</fullName>
    </submittedName>
    <submittedName>
        <fullName evidence="3">Type II toxin-antitoxin system RelE/ParE family toxin</fullName>
    </submittedName>
</protein>
<dbReference type="Proteomes" id="UP001141992">
    <property type="component" value="Unassembled WGS sequence"/>
</dbReference>
<dbReference type="InterPro" id="IPR051803">
    <property type="entry name" value="TA_system_RelE-like_toxin"/>
</dbReference>
<reference evidence="4 5" key="1">
    <citation type="submission" date="2016-09" db="EMBL/GenBank/DDBJ databases">
        <title>Phylogenomics of Achromobacter.</title>
        <authorList>
            <person name="Jeukens J."/>
            <person name="Freschi L."/>
            <person name="Vincent A.T."/>
            <person name="Emond-Rheault J.-G."/>
            <person name="Kukavica-Ibrulj I."/>
            <person name="Charette S.J."/>
            <person name="Levesque R.C."/>
        </authorList>
    </citation>
    <scope>NUCLEOTIDE SEQUENCE [LARGE SCALE GENOMIC DNA]</scope>
    <source>
        <strain evidence="4 5">AUS488</strain>
    </source>
</reference>
<evidence type="ECO:0000256" key="1">
    <source>
        <dbReference type="ARBA" id="ARBA00006226"/>
    </source>
</evidence>
<dbReference type="InterPro" id="IPR035093">
    <property type="entry name" value="RelE/ParE_toxin_dom_sf"/>
</dbReference>
<evidence type="ECO:0000313" key="3">
    <source>
        <dbReference type="EMBL" id="MCZ8403536.1"/>
    </source>
</evidence>
<reference evidence="3" key="2">
    <citation type="submission" date="2022-12" db="EMBL/GenBank/DDBJ databases">
        <authorList>
            <person name="Voronina O.L."/>
            <person name="Kunda M.S."/>
            <person name="Ryzhova N."/>
            <person name="Aksenova E.I."/>
        </authorList>
    </citation>
    <scope>NUCLEOTIDE SEQUENCE</scope>
    <source>
        <strain evidence="3">SCCH136:Ach223948</strain>
    </source>
</reference>
<dbReference type="NCBIfam" id="TIGR02385">
    <property type="entry name" value="RelE_StbE"/>
    <property type="match status" value="1"/>
</dbReference>
<evidence type="ECO:0000313" key="4">
    <source>
        <dbReference type="EMBL" id="OMG93358.1"/>
    </source>
</evidence>
<dbReference type="Gene3D" id="3.30.2310.20">
    <property type="entry name" value="RelE-like"/>
    <property type="match status" value="1"/>
</dbReference>
<comment type="caution">
    <text evidence="4">The sequence shown here is derived from an EMBL/GenBank/DDBJ whole genome shotgun (WGS) entry which is preliminary data.</text>
</comment>
<evidence type="ECO:0000313" key="5">
    <source>
        <dbReference type="Proteomes" id="UP000187251"/>
    </source>
</evidence>
<dbReference type="EMBL" id="MJMN01000001">
    <property type="protein sequence ID" value="OMG93358.1"/>
    <property type="molecule type" value="Genomic_DNA"/>
</dbReference>
<sequence>MLDVSWLQTAADDLAGIISYIAERSPQAARDLRQRIDNAVLSLARHPCRYRTGRVSGTRECVVHPNYVVVYRVTALAIEVVNIVHARREYPP</sequence>
<dbReference type="PANTHER" id="PTHR33755:SF6">
    <property type="entry name" value="PLASMID STABILIZATION SYSTEM PROTEIN"/>
    <property type="match status" value="1"/>
</dbReference>
<evidence type="ECO:0000256" key="2">
    <source>
        <dbReference type="ARBA" id="ARBA00022649"/>
    </source>
</evidence>
<dbReference type="SUPFAM" id="SSF143011">
    <property type="entry name" value="RelE-like"/>
    <property type="match status" value="1"/>
</dbReference>
<gene>
    <name evidence="4" type="ORF">BIZ92_03245</name>
    <name evidence="3" type="ORF">O9570_18930</name>
</gene>
<dbReference type="InterPro" id="IPR007712">
    <property type="entry name" value="RelE/ParE_toxin"/>
</dbReference>
<name>A0A1R1K257_ALCXX</name>
<dbReference type="EMBL" id="JAPZVI010000016">
    <property type="protein sequence ID" value="MCZ8403536.1"/>
    <property type="molecule type" value="Genomic_DNA"/>
</dbReference>
<dbReference type="Proteomes" id="UP000187251">
    <property type="component" value="Unassembled WGS sequence"/>
</dbReference>
<organism evidence="4 5">
    <name type="scientific">Alcaligenes xylosoxydans xylosoxydans</name>
    <name type="common">Achromobacter xylosoxidans</name>
    <dbReference type="NCBI Taxonomy" id="85698"/>
    <lineage>
        <taxon>Bacteria</taxon>
        <taxon>Pseudomonadati</taxon>
        <taxon>Pseudomonadota</taxon>
        <taxon>Betaproteobacteria</taxon>
        <taxon>Burkholderiales</taxon>
        <taxon>Alcaligenaceae</taxon>
        <taxon>Achromobacter</taxon>
    </lineage>
</organism>
<dbReference type="PANTHER" id="PTHR33755">
    <property type="entry name" value="TOXIN PARE1-RELATED"/>
    <property type="match status" value="1"/>
</dbReference>
<dbReference type="RefSeq" id="WP_076408299.1">
    <property type="nucleotide sequence ID" value="NZ_AP028040.1"/>
</dbReference>
<accession>A0A1R1K257</accession>